<proteinExistence type="predicted"/>
<evidence type="ECO:0000313" key="2">
    <source>
        <dbReference type="Proteomes" id="UP000789396"/>
    </source>
</evidence>
<dbReference type="Proteomes" id="UP000789396">
    <property type="component" value="Unassembled WGS sequence"/>
</dbReference>
<dbReference type="OrthoDB" id="10587124at2759"/>
<feature type="non-terminal residue" evidence="1">
    <location>
        <position position="1"/>
    </location>
</feature>
<gene>
    <name evidence="1" type="ORF">RFULGI_LOCUS12349</name>
</gene>
<accession>A0A9N9IFX0</accession>
<name>A0A9N9IFX0_9GLOM</name>
<evidence type="ECO:0000313" key="1">
    <source>
        <dbReference type="EMBL" id="CAG8733880.1"/>
    </source>
</evidence>
<organism evidence="1 2">
    <name type="scientific">Racocetra fulgida</name>
    <dbReference type="NCBI Taxonomy" id="60492"/>
    <lineage>
        <taxon>Eukaryota</taxon>
        <taxon>Fungi</taxon>
        <taxon>Fungi incertae sedis</taxon>
        <taxon>Mucoromycota</taxon>
        <taxon>Glomeromycotina</taxon>
        <taxon>Glomeromycetes</taxon>
        <taxon>Diversisporales</taxon>
        <taxon>Gigasporaceae</taxon>
        <taxon>Racocetra</taxon>
    </lineage>
</organism>
<protein>
    <submittedName>
        <fullName evidence="1">710_t:CDS:1</fullName>
    </submittedName>
</protein>
<sequence length="111" mass="12443">MFETSDNSTVDPKNLEDLEQAFQNMVISPETKPTLQTFITLQDAYKTLGEDNQKGGTIRKNLKQSLSINLDTFVGVGNKAKQIEKVFGKNFVHSISISRSNLHKSKIDDLI</sequence>
<reference evidence="1" key="1">
    <citation type="submission" date="2021-06" db="EMBL/GenBank/DDBJ databases">
        <authorList>
            <person name="Kallberg Y."/>
            <person name="Tangrot J."/>
            <person name="Rosling A."/>
        </authorList>
    </citation>
    <scope>NUCLEOTIDE SEQUENCE</scope>
    <source>
        <strain evidence="1">IN212</strain>
    </source>
</reference>
<dbReference type="AlphaFoldDB" id="A0A9N9IFX0"/>
<dbReference type="EMBL" id="CAJVPZ010029304">
    <property type="protein sequence ID" value="CAG8733880.1"/>
    <property type="molecule type" value="Genomic_DNA"/>
</dbReference>
<keyword evidence="2" id="KW-1185">Reference proteome</keyword>
<comment type="caution">
    <text evidence="1">The sequence shown here is derived from an EMBL/GenBank/DDBJ whole genome shotgun (WGS) entry which is preliminary data.</text>
</comment>
<feature type="non-terminal residue" evidence="1">
    <location>
        <position position="111"/>
    </location>
</feature>